<proteinExistence type="predicted"/>
<dbReference type="AlphaFoldDB" id="A0A9Q0BIW5"/>
<accession>A0A9Q0BIW5</accession>
<reference evidence="1" key="1">
    <citation type="journal article" date="2023" name="Genome Biol. Evol.">
        <title>Long-read-based Genome Assembly of Drosophila gunungcola Reveals Fewer Chemosensory Genes in Flower-breeding Species.</title>
        <authorList>
            <person name="Negi A."/>
            <person name="Liao B.Y."/>
            <person name="Yeh S.D."/>
        </authorList>
    </citation>
    <scope>NUCLEOTIDE SEQUENCE</scope>
    <source>
        <strain evidence="1">Sukarami</strain>
    </source>
</reference>
<protein>
    <submittedName>
        <fullName evidence="1">Uncharacterized protein</fullName>
    </submittedName>
</protein>
<dbReference type="Proteomes" id="UP001059596">
    <property type="component" value="Unassembled WGS sequence"/>
</dbReference>
<keyword evidence="2" id="KW-1185">Reference proteome</keyword>
<organism evidence="1 2">
    <name type="scientific">Drosophila gunungcola</name>
    <name type="common">fruit fly</name>
    <dbReference type="NCBI Taxonomy" id="103775"/>
    <lineage>
        <taxon>Eukaryota</taxon>
        <taxon>Metazoa</taxon>
        <taxon>Ecdysozoa</taxon>
        <taxon>Arthropoda</taxon>
        <taxon>Hexapoda</taxon>
        <taxon>Insecta</taxon>
        <taxon>Pterygota</taxon>
        <taxon>Neoptera</taxon>
        <taxon>Endopterygota</taxon>
        <taxon>Diptera</taxon>
        <taxon>Brachycera</taxon>
        <taxon>Muscomorpha</taxon>
        <taxon>Ephydroidea</taxon>
        <taxon>Drosophilidae</taxon>
        <taxon>Drosophila</taxon>
        <taxon>Sophophora</taxon>
    </lineage>
</organism>
<gene>
    <name evidence="1" type="ORF">M5D96_014185</name>
</gene>
<comment type="caution">
    <text evidence="1">The sequence shown here is derived from an EMBL/GenBank/DDBJ whole genome shotgun (WGS) entry which is preliminary data.</text>
</comment>
<evidence type="ECO:0000313" key="2">
    <source>
        <dbReference type="Proteomes" id="UP001059596"/>
    </source>
</evidence>
<dbReference type="EMBL" id="JAMKOV010000229">
    <property type="protein sequence ID" value="KAI8033064.1"/>
    <property type="molecule type" value="Genomic_DNA"/>
</dbReference>
<name>A0A9Q0BIW5_9MUSC</name>
<evidence type="ECO:0000313" key="1">
    <source>
        <dbReference type="EMBL" id="KAI8033064.1"/>
    </source>
</evidence>
<sequence>MNNIVEEIDQLCGPAWKVGTRNESLYREIARLRLEKKHIESKFFNIKKEHCDQMNRNLEIFNH</sequence>